<feature type="compositionally biased region" description="Basic and acidic residues" evidence="1">
    <location>
        <begin position="600"/>
        <end position="614"/>
    </location>
</feature>
<feature type="compositionally biased region" description="Acidic residues" evidence="1">
    <location>
        <begin position="56"/>
        <end position="69"/>
    </location>
</feature>
<proteinExistence type="predicted"/>
<feature type="compositionally biased region" description="Basic and acidic residues" evidence="1">
    <location>
        <begin position="770"/>
        <end position="781"/>
    </location>
</feature>
<reference evidence="3" key="2">
    <citation type="submission" date="2022-08" db="UniProtKB">
        <authorList>
            <consortium name="EnsemblMetazoa"/>
        </authorList>
    </citation>
    <scope>IDENTIFICATION</scope>
    <source>
        <strain evidence="3">STECLA/ALBI9_A</strain>
    </source>
</reference>
<keyword evidence="4" id="KW-1185">Reference proteome</keyword>
<dbReference type="SMART" id="SM00494">
    <property type="entry name" value="ChtBD2"/>
    <property type="match status" value="1"/>
</dbReference>
<evidence type="ECO:0000313" key="3">
    <source>
        <dbReference type="EnsemblMetazoa" id="AALB005094-PB"/>
    </source>
</evidence>
<feature type="compositionally biased region" description="Basic residues" evidence="1">
    <location>
        <begin position="214"/>
        <end position="223"/>
    </location>
</feature>
<sequence>MKKIRRWLLLFAVIIALMVRVDGLKATSLIFGRGPATTTTTTTTSTTTAATSTTEESAEAEDEVAEQGEDGATKAPLTGIPQVDYVWDPNLPRELRGFNLSNYPFLDSVPTEEDIGFTCDPKLHDGFYASIKYNCQLYHHCINGIRYDFLCANYTAFDQKTFICHFASEVDCKNSPKYWFRNEPLYKATTTTTVKPPPTTSTTPSPTTVPSRPKPLRKPVRRRRPQVDYYYYDEEYEDDYYEERNRRRKNRPRNRRPIYEDDYEEEDRFERPAPRPIDRYRERERDRLEEDDEYEERRPIARPMKTRNRNQERRPAPVDDDGRRGYYGGGAAVEERRRRPVMVDERRRPPPVELEDDEDVGKPSRPVVSERRRVPAADRDAIRRPLANDRRSFAGSDGPDRKPAKRPIYSDDEVDDEYDSVAPAYGASGRRGGAGGSDRGRQQQQQQQNDNVVTVKPAGGSIYGRPRAAPRINRPVPLNEKSKYAYGGSEGASAAKGYSAKPSTTAAPSEPEYYDEYEEVVAQEQPQPGRRDTAADKGPQTRKGSIAGSDYGDSEPTVAVGGQRKQPPRPSASSDVVYYDDVIVAKEDLPVYRPGPGNVRKPEQTERLNSRDNSELATGYNRYQANGEPKGRGSTKHQLQGKGTTSTTTTTTTSTVGSVSRDVDEPPVDGGDEELEDEYVPAVRPSIARPAAANLYANFKNKKQQLQQEPHQQQQQQQQQAAAAEPAPRQPLRSTKRPFLPSRGGNPYLARGLQPVGVAKQPAAKPSAPEAEKPAPFRIDLDSSTSAPQQQQQQVAGKRNQQQQQQQTRESAPAQQQQQQQEVVNVKTLDELYDDEFDVTLNDALNPTLKPLTRSAPAPTNHFRNPKVQQPDTAEFVPFEPAYAPSEFRRSAAIRPPPAAILYHTHGGETGGLQRQRYETYGTYQY</sequence>
<dbReference type="Gene3D" id="2.170.140.10">
    <property type="entry name" value="Chitin binding domain"/>
    <property type="match status" value="1"/>
</dbReference>
<feature type="compositionally biased region" description="Low complexity" evidence="1">
    <location>
        <begin position="783"/>
        <end position="822"/>
    </location>
</feature>
<feature type="chain" id="PRO_5043680131" evidence="2">
    <location>
        <begin position="24"/>
        <end position="926"/>
    </location>
</feature>
<dbReference type="PANTHER" id="PTHR22933:SF40">
    <property type="entry name" value="CUTICULAR PROTEIN ANALOGOUS TO PERITROPHINS 1-H"/>
    <property type="match status" value="1"/>
</dbReference>
<feature type="compositionally biased region" description="Basic and acidic residues" evidence="1">
    <location>
        <begin position="368"/>
        <end position="402"/>
    </location>
</feature>
<organism evidence="3 4">
    <name type="scientific">Anopheles albimanus</name>
    <name type="common">New world malaria mosquito</name>
    <dbReference type="NCBI Taxonomy" id="7167"/>
    <lineage>
        <taxon>Eukaryota</taxon>
        <taxon>Metazoa</taxon>
        <taxon>Ecdysozoa</taxon>
        <taxon>Arthropoda</taxon>
        <taxon>Hexapoda</taxon>
        <taxon>Insecta</taxon>
        <taxon>Pterygota</taxon>
        <taxon>Neoptera</taxon>
        <taxon>Endopterygota</taxon>
        <taxon>Diptera</taxon>
        <taxon>Nematocera</taxon>
        <taxon>Culicoidea</taxon>
        <taxon>Culicidae</taxon>
        <taxon>Anophelinae</taxon>
        <taxon>Anopheles</taxon>
    </lineage>
</organism>
<evidence type="ECO:0000313" key="4">
    <source>
        <dbReference type="Proteomes" id="UP000069272"/>
    </source>
</evidence>
<dbReference type="Proteomes" id="UP000069272">
    <property type="component" value="Chromosome 3L"/>
</dbReference>
<feature type="compositionally biased region" description="Acidic residues" evidence="1">
    <location>
        <begin position="665"/>
        <end position="679"/>
    </location>
</feature>
<dbReference type="GO" id="GO:0008061">
    <property type="term" value="F:chitin binding"/>
    <property type="evidence" value="ECO:0007669"/>
    <property type="project" value="InterPro"/>
</dbReference>
<dbReference type="GO" id="GO:0005576">
    <property type="term" value="C:extracellular region"/>
    <property type="evidence" value="ECO:0007669"/>
    <property type="project" value="InterPro"/>
</dbReference>
<feature type="compositionally biased region" description="Acidic residues" evidence="1">
    <location>
        <begin position="512"/>
        <end position="521"/>
    </location>
</feature>
<dbReference type="VEuPathDB" id="VectorBase:AALB20_028601"/>
<feature type="compositionally biased region" description="Low complexity" evidence="1">
    <location>
        <begin position="704"/>
        <end position="733"/>
    </location>
</feature>
<evidence type="ECO:0000256" key="1">
    <source>
        <dbReference type="SAM" id="MobiDB-lite"/>
    </source>
</evidence>
<keyword evidence="2" id="KW-0732">Signal</keyword>
<dbReference type="InterPro" id="IPR002557">
    <property type="entry name" value="Chitin-bd_dom"/>
</dbReference>
<dbReference type="InterPro" id="IPR036508">
    <property type="entry name" value="Chitin-bd_dom_sf"/>
</dbReference>
<feature type="signal peptide" evidence="2">
    <location>
        <begin position="1"/>
        <end position="23"/>
    </location>
</feature>
<feature type="compositionally biased region" description="Basic and acidic residues" evidence="1">
    <location>
        <begin position="333"/>
        <end position="350"/>
    </location>
</feature>
<dbReference type="Pfam" id="PF01607">
    <property type="entry name" value="CBM_14"/>
    <property type="match status" value="1"/>
</dbReference>
<feature type="compositionally biased region" description="Low complexity" evidence="1">
    <location>
        <begin position="442"/>
        <end position="451"/>
    </location>
</feature>
<dbReference type="PANTHER" id="PTHR22933">
    <property type="entry name" value="FI18007P1-RELATED"/>
    <property type="match status" value="1"/>
</dbReference>
<reference evidence="3 4" key="1">
    <citation type="journal article" date="2017" name="G3 (Bethesda)">
        <title>The Physical Genome Mapping of Anopheles albimanus Corrected Scaffold Misassemblies and Identified Interarm Rearrangements in Genus Anopheles.</title>
        <authorList>
            <person name="Artemov G.N."/>
            <person name="Peery A.N."/>
            <person name="Jiang X."/>
            <person name="Tu Z."/>
            <person name="Stegniy V.N."/>
            <person name="Sharakhova M.V."/>
            <person name="Sharakhov I.V."/>
        </authorList>
    </citation>
    <scope>NUCLEOTIDE SEQUENCE [LARGE SCALE GENOMIC DNA]</scope>
    <source>
        <strain evidence="3 4">ALBI9_A</strain>
    </source>
</reference>
<dbReference type="SUPFAM" id="SSF57625">
    <property type="entry name" value="Invertebrate chitin-binding proteins"/>
    <property type="match status" value="1"/>
</dbReference>
<dbReference type="EnsemblMetazoa" id="AALB005094-RB">
    <property type="protein sequence ID" value="AALB005094-PB"/>
    <property type="gene ID" value="AALB005094"/>
</dbReference>
<protein>
    <submittedName>
        <fullName evidence="3">Uncharacterized protein</fullName>
    </submittedName>
</protein>
<accession>A0A182FF04</accession>
<feature type="compositionally biased region" description="Basic and acidic residues" evidence="1">
    <location>
        <begin position="309"/>
        <end position="324"/>
    </location>
</feature>
<dbReference type="InterPro" id="IPR052976">
    <property type="entry name" value="Scoloptoxin-like"/>
</dbReference>
<dbReference type="STRING" id="7167.A0A182FF04"/>
<dbReference type="AlphaFoldDB" id="A0A182FF04"/>
<name>A0A182FF04_ANOAL</name>
<feature type="region of interest" description="Disordered" evidence="1">
    <location>
        <begin position="35"/>
        <end position="73"/>
    </location>
</feature>
<feature type="compositionally biased region" description="Low complexity" evidence="1">
    <location>
        <begin position="36"/>
        <end position="55"/>
    </location>
</feature>
<feature type="compositionally biased region" description="Low complexity" evidence="1">
    <location>
        <begin position="573"/>
        <end position="582"/>
    </location>
</feature>
<evidence type="ECO:0000256" key="2">
    <source>
        <dbReference type="SAM" id="SignalP"/>
    </source>
</evidence>
<feature type="compositionally biased region" description="Acidic residues" evidence="1">
    <location>
        <begin position="410"/>
        <end position="419"/>
    </location>
</feature>
<feature type="compositionally biased region" description="Low complexity" evidence="1">
    <location>
        <begin position="643"/>
        <end position="660"/>
    </location>
</feature>
<feature type="compositionally biased region" description="Low complexity" evidence="1">
    <location>
        <begin position="190"/>
        <end position="211"/>
    </location>
</feature>
<feature type="region of interest" description="Disordered" evidence="1">
    <location>
        <begin position="190"/>
        <end position="223"/>
    </location>
</feature>
<feature type="compositionally biased region" description="Low complexity" evidence="1">
    <location>
        <begin position="484"/>
        <end position="511"/>
    </location>
</feature>
<dbReference type="VEuPathDB" id="VectorBase:AALB005094"/>
<feature type="region of interest" description="Disordered" evidence="1">
    <location>
        <begin position="280"/>
        <end position="822"/>
    </location>
</feature>
<dbReference type="PROSITE" id="PS50940">
    <property type="entry name" value="CHIT_BIND_II"/>
    <property type="match status" value="1"/>
</dbReference>